<dbReference type="UniPathway" id="UPA00035">
    <property type="reaction ID" value="UER00041"/>
</dbReference>
<accession>A0A7X2NLD4</accession>
<evidence type="ECO:0000256" key="9">
    <source>
        <dbReference type="HAMAP-Rule" id="MF_00211"/>
    </source>
</evidence>
<protein>
    <recommendedName>
        <fullName evidence="9">Anthranilate phosphoribosyltransferase</fullName>
        <ecNumber evidence="9">2.4.2.18</ecNumber>
    </recommendedName>
</protein>
<keyword evidence="13" id="KW-1185">Reference proteome</keyword>
<feature type="binding site" evidence="9">
    <location>
        <begin position="82"/>
        <end position="83"/>
    </location>
    <ligand>
        <name>5-phospho-alpha-D-ribose 1-diphosphate</name>
        <dbReference type="ChEBI" id="CHEBI:58017"/>
    </ligand>
</feature>
<dbReference type="EMBL" id="VUMD01000008">
    <property type="protein sequence ID" value="MSS36948.1"/>
    <property type="molecule type" value="Genomic_DNA"/>
</dbReference>
<keyword evidence="2 9" id="KW-0028">Amino-acid biosynthesis</keyword>
<feature type="binding site" evidence="9">
    <location>
        <position position="110"/>
    </location>
    <ligand>
        <name>anthranilate</name>
        <dbReference type="ChEBI" id="CHEBI:16567"/>
        <label>1</label>
    </ligand>
</feature>
<dbReference type="AlphaFoldDB" id="A0A7X2NLD4"/>
<evidence type="ECO:0000256" key="3">
    <source>
        <dbReference type="ARBA" id="ARBA00022676"/>
    </source>
</evidence>
<evidence type="ECO:0000259" key="11">
    <source>
        <dbReference type="Pfam" id="PF02885"/>
    </source>
</evidence>
<proteinExistence type="inferred from homology"/>
<feature type="binding site" evidence="9">
    <location>
        <begin position="107"/>
        <end position="115"/>
    </location>
    <ligand>
        <name>5-phospho-alpha-D-ribose 1-diphosphate</name>
        <dbReference type="ChEBI" id="CHEBI:58017"/>
    </ligand>
</feature>
<keyword evidence="4 9" id="KW-0808">Transferase</keyword>
<feature type="binding site" evidence="9">
    <location>
        <position position="119"/>
    </location>
    <ligand>
        <name>5-phospho-alpha-D-ribose 1-diphosphate</name>
        <dbReference type="ChEBI" id="CHEBI:58017"/>
    </ligand>
</feature>
<dbReference type="GO" id="GO:0005829">
    <property type="term" value="C:cytosol"/>
    <property type="evidence" value="ECO:0007669"/>
    <property type="project" value="TreeGrafter"/>
</dbReference>
<comment type="pathway">
    <text evidence="1 9">Amino-acid biosynthesis; L-tryptophan biosynthesis; L-tryptophan from chorismate: step 2/5.</text>
</comment>
<feature type="domain" description="Glycosyl transferase family 3" evidence="10">
    <location>
        <begin position="74"/>
        <end position="324"/>
    </location>
</feature>
<comment type="similarity">
    <text evidence="8">In the C-terminal section; belongs to the anthranilate phosphoribosyltransferase family.</text>
</comment>
<evidence type="ECO:0000256" key="8">
    <source>
        <dbReference type="ARBA" id="ARBA00061188"/>
    </source>
</evidence>
<dbReference type="Pfam" id="PF00591">
    <property type="entry name" value="Glycos_transf_3"/>
    <property type="match status" value="1"/>
</dbReference>
<dbReference type="GO" id="GO:0000287">
    <property type="term" value="F:magnesium ion binding"/>
    <property type="evidence" value="ECO:0007669"/>
    <property type="project" value="UniProtKB-UniRule"/>
</dbReference>
<feature type="binding site" evidence="9">
    <location>
        <position position="165"/>
    </location>
    <ligand>
        <name>anthranilate</name>
        <dbReference type="ChEBI" id="CHEBI:16567"/>
        <label>2</label>
    </ligand>
</feature>
<feature type="binding site" evidence="9">
    <location>
        <position position="87"/>
    </location>
    <ligand>
        <name>5-phospho-alpha-D-ribose 1-diphosphate</name>
        <dbReference type="ChEBI" id="CHEBI:58017"/>
    </ligand>
</feature>
<evidence type="ECO:0000256" key="7">
    <source>
        <dbReference type="ARBA" id="ARBA00052328"/>
    </source>
</evidence>
<comment type="catalytic activity">
    <reaction evidence="7 9">
        <text>N-(5-phospho-beta-D-ribosyl)anthranilate + diphosphate = 5-phospho-alpha-D-ribose 1-diphosphate + anthranilate</text>
        <dbReference type="Rhea" id="RHEA:11768"/>
        <dbReference type="ChEBI" id="CHEBI:16567"/>
        <dbReference type="ChEBI" id="CHEBI:18277"/>
        <dbReference type="ChEBI" id="CHEBI:33019"/>
        <dbReference type="ChEBI" id="CHEBI:58017"/>
        <dbReference type="EC" id="2.4.2.18"/>
    </reaction>
</comment>
<evidence type="ECO:0000256" key="5">
    <source>
        <dbReference type="ARBA" id="ARBA00022822"/>
    </source>
</evidence>
<comment type="caution">
    <text evidence="9">Lacks conserved residue(s) required for the propagation of feature annotation.</text>
</comment>
<evidence type="ECO:0000259" key="10">
    <source>
        <dbReference type="Pfam" id="PF00591"/>
    </source>
</evidence>
<dbReference type="Gene3D" id="3.40.1030.10">
    <property type="entry name" value="Nucleoside phosphorylase/phosphoribosyltransferase catalytic domain"/>
    <property type="match status" value="1"/>
</dbReference>
<feature type="binding site" evidence="9">
    <location>
        <position position="91"/>
    </location>
    <ligand>
        <name>Mg(2+)</name>
        <dbReference type="ChEBI" id="CHEBI:18420"/>
        <label>1</label>
    </ligand>
</feature>
<keyword evidence="9" id="KW-0479">Metal-binding</keyword>
<dbReference type="FunFam" id="3.40.1030.10:FF:000002">
    <property type="entry name" value="Anthranilate phosphoribosyltransferase"/>
    <property type="match status" value="1"/>
</dbReference>
<dbReference type="SUPFAM" id="SSF52418">
    <property type="entry name" value="Nucleoside phosphorylase/phosphoribosyltransferase catalytic domain"/>
    <property type="match status" value="1"/>
</dbReference>
<feature type="binding site" evidence="9">
    <location>
        <begin position="89"/>
        <end position="92"/>
    </location>
    <ligand>
        <name>5-phospho-alpha-D-ribose 1-diphosphate</name>
        <dbReference type="ChEBI" id="CHEBI:58017"/>
    </ligand>
</feature>
<evidence type="ECO:0000313" key="12">
    <source>
        <dbReference type="EMBL" id="MSS36948.1"/>
    </source>
</evidence>
<dbReference type="RefSeq" id="WP_154472394.1">
    <property type="nucleotide sequence ID" value="NZ_VUMD01000008.1"/>
</dbReference>
<dbReference type="Proteomes" id="UP000429958">
    <property type="component" value="Unassembled WGS sequence"/>
</dbReference>
<evidence type="ECO:0000256" key="4">
    <source>
        <dbReference type="ARBA" id="ARBA00022679"/>
    </source>
</evidence>
<feature type="binding site" evidence="9">
    <location>
        <position position="79"/>
    </location>
    <ligand>
        <name>anthranilate</name>
        <dbReference type="ChEBI" id="CHEBI:16567"/>
        <label>1</label>
    </ligand>
</feature>
<name>A0A7X2NLD4_9CLOT</name>
<comment type="subunit">
    <text evidence="9">Homodimer.</text>
</comment>
<feature type="domain" description="Glycosyl transferase family 3 N-terminal" evidence="11">
    <location>
        <begin position="3"/>
        <end position="65"/>
    </location>
</feature>
<feature type="binding site" evidence="9">
    <location>
        <position position="225"/>
    </location>
    <ligand>
        <name>Mg(2+)</name>
        <dbReference type="ChEBI" id="CHEBI:18420"/>
        <label>2</label>
    </ligand>
</feature>
<sequence length="351" mass="37082">MIQEAIHSLVEKQDLDFNTMRIVMEEIMSGRATQAQIASFLTALRMKGETIDEITACAGVMRDKGVKLAPPFPVMDIVGTGGDEAGTFNISTTSAFIAAAGGIYVAKHGNRSVSSKSGAADVLERLGAKLALTAEQAEVVLEKTGMCFLFAPSYHSSMKYAAPVRKEIGIRSIFNILGPLSNPAGASMQLLGVYSRALVEPLAQVLANLGVTRGMVVCGGDGLDEATLTGPTHVCEIRFGTLSSYDMIPEEVGLACCRLEELLGGTPEENAEITRDILSGSMTGPKRDVTVLNAALSLYLGIDNCTVKDCVKKAQELIDTGAALKKLEEFVAATNTVEEGEPVKAGEGKES</sequence>
<dbReference type="InterPro" id="IPR035902">
    <property type="entry name" value="Nuc_phospho_transferase"/>
</dbReference>
<organism evidence="12 13">
    <name type="scientific">Clostridium porci</name>
    <dbReference type="NCBI Taxonomy" id="2605778"/>
    <lineage>
        <taxon>Bacteria</taxon>
        <taxon>Bacillati</taxon>
        <taxon>Bacillota</taxon>
        <taxon>Clostridia</taxon>
        <taxon>Eubacteriales</taxon>
        <taxon>Clostridiaceae</taxon>
        <taxon>Clostridium</taxon>
    </lineage>
</organism>
<comment type="cofactor">
    <cofactor evidence="9">
        <name>Mg(2+)</name>
        <dbReference type="ChEBI" id="CHEBI:18420"/>
    </cofactor>
    <text evidence="9">Binds 2 magnesium ions per monomer.</text>
</comment>
<dbReference type="GO" id="GO:0000162">
    <property type="term" value="P:L-tryptophan biosynthetic process"/>
    <property type="evidence" value="ECO:0007669"/>
    <property type="project" value="UniProtKB-UniRule"/>
</dbReference>
<comment type="caution">
    <text evidence="12">The sequence shown here is derived from an EMBL/GenBank/DDBJ whole genome shotgun (WGS) entry which is preliminary data.</text>
</comment>
<reference evidence="12 13" key="1">
    <citation type="submission" date="2019-08" db="EMBL/GenBank/DDBJ databases">
        <title>In-depth cultivation of the pig gut microbiome towards novel bacterial diversity and tailored functional studies.</title>
        <authorList>
            <person name="Wylensek D."/>
            <person name="Hitch T.C.A."/>
            <person name="Clavel T."/>
        </authorList>
    </citation>
    <scope>NUCLEOTIDE SEQUENCE [LARGE SCALE GENOMIC DNA]</scope>
    <source>
        <strain evidence="12 13">WCA-389-WT-23D1</strain>
    </source>
</reference>
<feature type="binding site" evidence="9">
    <location>
        <position position="225"/>
    </location>
    <ligand>
        <name>Mg(2+)</name>
        <dbReference type="ChEBI" id="CHEBI:18420"/>
        <label>1</label>
    </ligand>
</feature>
<keyword evidence="9" id="KW-0460">Magnesium</keyword>
<evidence type="ECO:0000256" key="6">
    <source>
        <dbReference type="ARBA" id="ARBA00023141"/>
    </source>
</evidence>
<dbReference type="HAMAP" id="MF_00211">
    <property type="entry name" value="TrpD"/>
    <property type="match status" value="1"/>
</dbReference>
<feature type="binding site" evidence="9">
    <location>
        <position position="224"/>
    </location>
    <ligand>
        <name>Mg(2+)</name>
        <dbReference type="ChEBI" id="CHEBI:18420"/>
        <label>2</label>
    </ligand>
</feature>
<dbReference type="Gene3D" id="1.20.970.10">
    <property type="entry name" value="Transferase, Pyrimidine Nucleoside Phosphorylase, Chain C"/>
    <property type="match status" value="1"/>
</dbReference>
<dbReference type="Pfam" id="PF02885">
    <property type="entry name" value="Glycos_trans_3N"/>
    <property type="match status" value="1"/>
</dbReference>
<evidence type="ECO:0000313" key="13">
    <source>
        <dbReference type="Proteomes" id="UP000429958"/>
    </source>
</evidence>
<dbReference type="SUPFAM" id="SSF47648">
    <property type="entry name" value="Nucleoside phosphorylase/phosphoribosyltransferase N-terminal domain"/>
    <property type="match status" value="1"/>
</dbReference>
<keyword evidence="6 9" id="KW-0057">Aromatic amino acid biosynthesis</keyword>
<comment type="function">
    <text evidence="9">Catalyzes the transfer of the phosphoribosyl group of 5-phosphorylribose-1-pyrophosphate (PRPP) to anthranilate to yield N-(5'-phosphoribosyl)-anthranilate (PRA).</text>
</comment>
<dbReference type="InterPro" id="IPR036320">
    <property type="entry name" value="Glycosyl_Trfase_fam3_N_dom_sf"/>
</dbReference>
<feature type="binding site" evidence="9">
    <location>
        <position position="79"/>
    </location>
    <ligand>
        <name>5-phospho-alpha-D-ribose 1-diphosphate</name>
        <dbReference type="ChEBI" id="CHEBI:58017"/>
    </ligand>
</feature>
<dbReference type="NCBIfam" id="TIGR01245">
    <property type="entry name" value="trpD"/>
    <property type="match status" value="1"/>
</dbReference>
<dbReference type="PANTHER" id="PTHR43285:SF2">
    <property type="entry name" value="ANTHRANILATE PHOSPHORIBOSYLTRANSFERASE"/>
    <property type="match status" value="1"/>
</dbReference>
<gene>
    <name evidence="9 12" type="primary">trpD</name>
    <name evidence="12" type="ORF">FYJ39_10245</name>
</gene>
<keyword evidence="5 9" id="KW-0822">Tryptophan biosynthesis</keyword>
<dbReference type="InterPro" id="IPR000312">
    <property type="entry name" value="Glycosyl_Trfase_fam3"/>
</dbReference>
<evidence type="ECO:0000256" key="1">
    <source>
        <dbReference type="ARBA" id="ARBA00004907"/>
    </source>
</evidence>
<dbReference type="GO" id="GO:0004048">
    <property type="term" value="F:anthranilate phosphoribosyltransferase activity"/>
    <property type="evidence" value="ECO:0007669"/>
    <property type="project" value="UniProtKB-UniRule"/>
</dbReference>
<dbReference type="EC" id="2.4.2.18" evidence="9"/>
<comment type="similarity">
    <text evidence="9">Belongs to the anthranilate phosphoribosyltransferase family.</text>
</comment>
<keyword evidence="3 9" id="KW-0328">Glycosyltransferase</keyword>
<dbReference type="InterPro" id="IPR005940">
    <property type="entry name" value="Anthranilate_Pribosyl_Tfrase"/>
</dbReference>
<dbReference type="PANTHER" id="PTHR43285">
    <property type="entry name" value="ANTHRANILATE PHOSPHORIBOSYLTRANSFERASE"/>
    <property type="match status" value="1"/>
</dbReference>
<evidence type="ECO:0000256" key="2">
    <source>
        <dbReference type="ARBA" id="ARBA00022605"/>
    </source>
</evidence>
<dbReference type="InterPro" id="IPR017459">
    <property type="entry name" value="Glycosyl_Trfase_fam3_N_dom"/>
</dbReference>